<evidence type="ECO:0000313" key="2">
    <source>
        <dbReference type="EMBL" id="KAG2851117.1"/>
    </source>
</evidence>
<evidence type="ECO:0000313" key="5">
    <source>
        <dbReference type="Proteomes" id="UP000735874"/>
    </source>
</evidence>
<dbReference type="EMBL" id="RCMG01000630">
    <property type="protein sequence ID" value="KAG2851117.1"/>
    <property type="molecule type" value="Genomic_DNA"/>
</dbReference>
<dbReference type="Proteomes" id="UP000760860">
    <property type="component" value="Unassembled WGS sequence"/>
</dbReference>
<dbReference type="EMBL" id="RCMK01000649">
    <property type="protein sequence ID" value="KAG2917713.1"/>
    <property type="molecule type" value="Genomic_DNA"/>
</dbReference>
<feature type="region of interest" description="Disordered" evidence="1">
    <location>
        <begin position="60"/>
        <end position="88"/>
    </location>
</feature>
<dbReference type="EMBL" id="RCMV01000622">
    <property type="protein sequence ID" value="KAG3214633.1"/>
    <property type="molecule type" value="Genomic_DNA"/>
</dbReference>
<organism evidence="2 5">
    <name type="scientific">Phytophthora cactorum</name>
    <dbReference type="NCBI Taxonomy" id="29920"/>
    <lineage>
        <taxon>Eukaryota</taxon>
        <taxon>Sar</taxon>
        <taxon>Stramenopiles</taxon>
        <taxon>Oomycota</taxon>
        <taxon>Peronosporomycetes</taxon>
        <taxon>Peronosporales</taxon>
        <taxon>Peronosporaceae</taxon>
        <taxon>Phytophthora</taxon>
    </lineage>
</organism>
<evidence type="ECO:0000313" key="4">
    <source>
        <dbReference type="EMBL" id="KAG3214633.1"/>
    </source>
</evidence>
<evidence type="ECO:0000256" key="1">
    <source>
        <dbReference type="SAM" id="MobiDB-lite"/>
    </source>
</evidence>
<proteinExistence type="predicted"/>
<dbReference type="Proteomes" id="UP000735874">
    <property type="component" value="Unassembled WGS sequence"/>
</dbReference>
<accession>A0A8T1KJT9</accession>
<name>A0A8T1KJT9_9STRA</name>
<sequence>MCQIVCCSTNNSDSNLWVGYSVLPVNTTSHFAAHASGHTRAACAQVEGRSRLYLATSDHGRRSDEYAAPTSASLPSEHHVRGAVDAVP</sequence>
<dbReference type="Proteomes" id="UP000736787">
    <property type="component" value="Unassembled WGS sequence"/>
</dbReference>
<dbReference type="AlphaFoldDB" id="A0A8T1KJT9"/>
<reference evidence="2" key="1">
    <citation type="submission" date="2018-10" db="EMBL/GenBank/DDBJ databases">
        <title>Effector identification in a new, highly contiguous assembly of the strawberry crown rot pathogen Phytophthora cactorum.</title>
        <authorList>
            <person name="Armitage A.D."/>
            <person name="Nellist C.F."/>
            <person name="Bates H."/>
            <person name="Vickerstaff R.J."/>
            <person name="Harrison R.J."/>
        </authorList>
    </citation>
    <scope>NUCLEOTIDE SEQUENCE</scope>
    <source>
        <strain evidence="2">15-7</strain>
        <strain evidence="3">4040</strain>
        <strain evidence="4">P421</strain>
    </source>
</reference>
<comment type="caution">
    <text evidence="2">The sequence shown here is derived from an EMBL/GenBank/DDBJ whole genome shotgun (WGS) entry which is preliminary data.</text>
</comment>
<protein>
    <submittedName>
        <fullName evidence="2">Uncharacterized protein</fullName>
    </submittedName>
</protein>
<evidence type="ECO:0000313" key="3">
    <source>
        <dbReference type="EMBL" id="KAG2917713.1"/>
    </source>
</evidence>
<gene>
    <name evidence="2" type="ORF">PC113_g16181</name>
    <name evidence="3" type="ORF">PC117_g17338</name>
    <name evidence="4" type="ORF">PC129_g14447</name>
</gene>